<evidence type="ECO:0008006" key="4">
    <source>
        <dbReference type="Google" id="ProtNLM"/>
    </source>
</evidence>
<evidence type="ECO:0000313" key="3">
    <source>
        <dbReference type="Proteomes" id="UP000514720"/>
    </source>
</evidence>
<accession>A0A7L7KS00</accession>
<feature type="transmembrane region" description="Helical" evidence="1">
    <location>
        <begin position="113"/>
        <end position="131"/>
    </location>
</feature>
<evidence type="ECO:0000313" key="2">
    <source>
        <dbReference type="EMBL" id="QMS85375.1"/>
    </source>
</evidence>
<evidence type="ECO:0000256" key="1">
    <source>
        <dbReference type="SAM" id="Phobius"/>
    </source>
</evidence>
<name>A0A7L7KS00_9MOLU</name>
<proteinExistence type="predicted"/>
<dbReference type="EMBL" id="CP048914">
    <property type="protein sequence ID" value="QMS85375.1"/>
    <property type="molecule type" value="Genomic_DNA"/>
</dbReference>
<keyword evidence="3" id="KW-1185">Reference proteome</keyword>
<keyword evidence="1" id="KW-0812">Transmembrane</keyword>
<keyword evidence="1" id="KW-0472">Membrane</keyword>
<dbReference type="AlphaFoldDB" id="A0A7L7KS00"/>
<protein>
    <recommendedName>
        <fullName evidence="4">Transmembrane protein</fullName>
    </recommendedName>
</protein>
<sequence>MRRSHLLLSKGLLFLLWVFATFLPILKVEEELVQDEWYFVYFDHIVLLPQSMIFLVIVLIGCIVIALDFWLPVLSKIILLVIVVEWFIFIREMTAVVAHELHEEFYADVGKAFGFYAVLLFPILAVTVSFLQPYKRHKKS</sequence>
<keyword evidence="1" id="KW-1133">Transmembrane helix</keyword>
<reference evidence="2 3" key="1">
    <citation type="submission" date="2020-02" db="EMBL/GenBank/DDBJ databases">
        <authorList>
            <person name="Zheng R.K."/>
            <person name="Sun C.M."/>
        </authorList>
    </citation>
    <scope>NUCLEOTIDE SEQUENCE [LARGE SCALE GENOMIC DNA]</scope>
    <source>
        <strain evidence="3">zrk13</strain>
    </source>
</reference>
<feature type="transmembrane region" description="Helical" evidence="1">
    <location>
        <begin position="51"/>
        <end position="70"/>
    </location>
</feature>
<gene>
    <name evidence="2" type="ORF">G4Z02_06285</name>
</gene>
<organism evidence="2 3">
    <name type="scientific">Candidatus Xianfuyuplasma coldseepsis</name>
    <dbReference type="NCBI Taxonomy" id="2782163"/>
    <lineage>
        <taxon>Bacteria</taxon>
        <taxon>Bacillati</taxon>
        <taxon>Mycoplasmatota</taxon>
        <taxon>Mollicutes</taxon>
        <taxon>Candidatus Izemoplasmatales</taxon>
        <taxon>Candidatus Izemoplasmataceae</taxon>
        <taxon>Candidatus Xianfuyuplasma</taxon>
    </lineage>
</organism>
<dbReference type="RefSeq" id="WP_258877168.1">
    <property type="nucleotide sequence ID" value="NZ_CP048914.1"/>
</dbReference>
<dbReference type="Proteomes" id="UP000514720">
    <property type="component" value="Chromosome"/>
</dbReference>
<feature type="transmembrane region" description="Helical" evidence="1">
    <location>
        <begin position="77"/>
        <end position="98"/>
    </location>
</feature>
<dbReference type="KEGG" id="xcl:G4Z02_06285"/>